<accession>A0A8S1BSW8</accession>
<dbReference type="OrthoDB" id="7477989at2759"/>
<evidence type="ECO:0000313" key="2">
    <source>
        <dbReference type="Proteomes" id="UP000494256"/>
    </source>
</evidence>
<organism evidence="1 2">
    <name type="scientific">Arctia plantaginis</name>
    <name type="common">Wood tiger moth</name>
    <name type="synonym">Phalaena plantaginis</name>
    <dbReference type="NCBI Taxonomy" id="874455"/>
    <lineage>
        <taxon>Eukaryota</taxon>
        <taxon>Metazoa</taxon>
        <taxon>Ecdysozoa</taxon>
        <taxon>Arthropoda</taxon>
        <taxon>Hexapoda</taxon>
        <taxon>Insecta</taxon>
        <taxon>Pterygota</taxon>
        <taxon>Neoptera</taxon>
        <taxon>Endopterygota</taxon>
        <taxon>Lepidoptera</taxon>
        <taxon>Glossata</taxon>
        <taxon>Ditrysia</taxon>
        <taxon>Noctuoidea</taxon>
        <taxon>Erebidae</taxon>
        <taxon>Arctiinae</taxon>
        <taxon>Arctia</taxon>
    </lineage>
</organism>
<protein>
    <submittedName>
        <fullName evidence="1">Uncharacterized protein</fullName>
    </submittedName>
</protein>
<sequence length="79" mass="8864">MKTDQWMLSNSSHILSDEDICDDLEGSTYAEGPKKEGIKDVLNATFDDLCDASPELFKISEIAKSNKKIRSKILCEHLC</sequence>
<dbReference type="Proteomes" id="UP000494256">
    <property type="component" value="Unassembled WGS sequence"/>
</dbReference>
<reference evidence="1 2" key="1">
    <citation type="submission" date="2020-04" db="EMBL/GenBank/DDBJ databases">
        <authorList>
            <person name="Wallbank WR R."/>
            <person name="Pardo Diaz C."/>
            <person name="Kozak K."/>
            <person name="Martin S."/>
            <person name="Jiggins C."/>
            <person name="Moest M."/>
            <person name="Warren A I."/>
            <person name="Byers J.R.P. K."/>
            <person name="Montejo-Kovacevich G."/>
            <person name="Yen C E."/>
        </authorList>
    </citation>
    <scope>NUCLEOTIDE SEQUENCE [LARGE SCALE GENOMIC DNA]</scope>
</reference>
<name>A0A8S1BSW8_ARCPL</name>
<evidence type="ECO:0000313" key="1">
    <source>
        <dbReference type="EMBL" id="CAB3260143.1"/>
    </source>
</evidence>
<gene>
    <name evidence="1" type="ORF">APLA_LOCUS16933</name>
</gene>
<comment type="caution">
    <text evidence="1">The sequence shown here is derived from an EMBL/GenBank/DDBJ whole genome shotgun (WGS) entry which is preliminary data.</text>
</comment>
<proteinExistence type="predicted"/>
<dbReference type="EMBL" id="CADEBD010000795">
    <property type="protein sequence ID" value="CAB3260143.1"/>
    <property type="molecule type" value="Genomic_DNA"/>
</dbReference>
<dbReference type="AlphaFoldDB" id="A0A8S1BSW8"/>